<evidence type="ECO:0000313" key="1">
    <source>
        <dbReference type="EMBL" id="MBB6439863.1"/>
    </source>
</evidence>
<comment type="caution">
    <text evidence="1">The sequence shown here is derived from an EMBL/GenBank/DDBJ whole genome shotgun (WGS) entry which is preliminary data.</text>
</comment>
<gene>
    <name evidence="1" type="ORF">HNQ79_006375</name>
</gene>
<reference evidence="1 2" key="1">
    <citation type="submission" date="2020-08" db="EMBL/GenBank/DDBJ databases">
        <title>Genomic Encyclopedia of Type Strains, Phase IV (KMG-IV): sequencing the most valuable type-strain genomes for metagenomic binning, comparative biology and taxonomic classification.</title>
        <authorList>
            <person name="Goeker M."/>
        </authorList>
    </citation>
    <scope>NUCLEOTIDE SEQUENCE [LARGE SCALE GENOMIC DNA]</scope>
    <source>
        <strain evidence="1 2">DSM 40141</strain>
    </source>
</reference>
<proteinExistence type="predicted"/>
<accession>A0A7X0HLW4</accession>
<keyword evidence="2" id="KW-1185">Reference proteome</keyword>
<dbReference type="Proteomes" id="UP000540423">
    <property type="component" value="Unassembled WGS sequence"/>
</dbReference>
<dbReference type="EMBL" id="JACHEM010000030">
    <property type="protein sequence ID" value="MBB6439863.1"/>
    <property type="molecule type" value="Genomic_DNA"/>
</dbReference>
<name>A0A7X0HLW4_9ACTN</name>
<dbReference type="AlphaFoldDB" id="A0A7X0HLW4"/>
<protein>
    <submittedName>
        <fullName evidence="1">Uncharacterized protein</fullName>
    </submittedName>
</protein>
<sequence length="105" mass="10958">MPFDPLLQALSRVAATLLDDLAQGAWYPSAAEKALSEALARTGWNGGGVRTELRAAEAGVHDGRLVDLLSPAAPLGELTAPSPETEAVLRQLTRLLDAVAGCTRP</sequence>
<evidence type="ECO:0000313" key="2">
    <source>
        <dbReference type="Proteomes" id="UP000540423"/>
    </source>
</evidence>
<organism evidence="1 2">
    <name type="scientific">Streptomyces candidus</name>
    <dbReference type="NCBI Taxonomy" id="67283"/>
    <lineage>
        <taxon>Bacteria</taxon>
        <taxon>Bacillati</taxon>
        <taxon>Actinomycetota</taxon>
        <taxon>Actinomycetes</taxon>
        <taxon>Kitasatosporales</taxon>
        <taxon>Streptomycetaceae</taxon>
        <taxon>Streptomyces</taxon>
    </lineage>
</organism>
<dbReference type="RefSeq" id="WP_185036355.1">
    <property type="nucleotide sequence ID" value="NZ_BNBN01000018.1"/>
</dbReference>